<dbReference type="PANTHER" id="PTHR30349">
    <property type="entry name" value="PHAGE INTEGRASE-RELATED"/>
    <property type="match status" value="1"/>
</dbReference>
<evidence type="ECO:0000313" key="4">
    <source>
        <dbReference type="EMBL" id="MBS5411535.1"/>
    </source>
</evidence>
<sequence>MEVLQQHFFDLSLNYNLRNPKSKRPTIVYAVFRISGKQYKINIGAKVYPNQWDSRLQMPIIHNISNLDVDNNRIVLAQINQTRLAFDNVRSYICNNPHELEYPKRCLEIIKQNFNLKPYTMKNRDSITQWLMGYIEANKRGNTLVKELQNVNFLRRFFKEHSQYQDDFTQISFEMINDAFRYMEQMKQPNGKQYAVSTIREAQKKLKAALKVAAGREFRKFNWQATEIDEVQITKNLIPKPERGAKNAPLTADEVAKLREYECGGSSKVARDLFLIQCYTGQRKSDLMQLLDSKNIDWSKGIITVNKQTKGKCAAYIPIKDTLLVNLIKNYEGQLQRLPVKYNDNLRKVAKNAGLTRVVEYTEQRGKIVEEHKGHIHELIHNHLGRHTFISRMAEAGARKDEIKSITGHTCDSTVDDIYTHIDQLKAAQKGAEHQRGLYDTKGNDTVSFPQQAASNNGVVDSGILDTVVDLKIKCRDLQREKQELASIIARQEYEDAIEEIAWLPPTEEDFVIHPVG</sequence>
<dbReference type="PANTHER" id="PTHR30349:SF64">
    <property type="entry name" value="PROPHAGE INTEGRASE INTD-RELATED"/>
    <property type="match status" value="1"/>
</dbReference>
<accession>A0A943HTD1</accession>
<dbReference type="GO" id="GO:0006310">
    <property type="term" value="P:DNA recombination"/>
    <property type="evidence" value="ECO:0007669"/>
    <property type="project" value="UniProtKB-KW"/>
</dbReference>
<evidence type="ECO:0000313" key="5">
    <source>
        <dbReference type="Proteomes" id="UP000782901"/>
    </source>
</evidence>
<dbReference type="InterPro" id="IPR050090">
    <property type="entry name" value="Tyrosine_recombinase_XerCD"/>
</dbReference>
<comment type="caution">
    <text evidence="4">The sequence shown here is derived from an EMBL/GenBank/DDBJ whole genome shotgun (WGS) entry which is preliminary data.</text>
</comment>
<dbReference type="InterPro" id="IPR011010">
    <property type="entry name" value="DNA_brk_join_enz"/>
</dbReference>
<dbReference type="EMBL" id="JAGZEE010000016">
    <property type="protein sequence ID" value="MBS5411535.1"/>
    <property type="molecule type" value="Genomic_DNA"/>
</dbReference>
<name>A0A943HTD1_BACT4</name>
<dbReference type="InterPro" id="IPR013762">
    <property type="entry name" value="Integrase-like_cat_sf"/>
</dbReference>
<dbReference type="AlphaFoldDB" id="A0A943HTD1"/>
<evidence type="ECO:0000256" key="1">
    <source>
        <dbReference type="ARBA" id="ARBA00023172"/>
    </source>
</evidence>
<dbReference type="GO" id="GO:0015074">
    <property type="term" value="P:DNA integration"/>
    <property type="evidence" value="ECO:0007669"/>
    <property type="project" value="InterPro"/>
</dbReference>
<dbReference type="InterPro" id="IPR002104">
    <property type="entry name" value="Integrase_catalytic"/>
</dbReference>
<proteinExistence type="predicted"/>
<dbReference type="Gene3D" id="1.10.443.10">
    <property type="entry name" value="Intergrase catalytic core"/>
    <property type="match status" value="1"/>
</dbReference>
<protein>
    <submittedName>
        <fullName evidence="4">Tyrosine-type recombinase/integrase</fullName>
    </submittedName>
</protein>
<feature type="coiled-coil region" evidence="2">
    <location>
        <begin position="468"/>
        <end position="495"/>
    </location>
</feature>
<dbReference type="RefSeq" id="WP_175630798.1">
    <property type="nucleotide sequence ID" value="NZ_JADMVD010000020.1"/>
</dbReference>
<evidence type="ECO:0000256" key="2">
    <source>
        <dbReference type="SAM" id="Coils"/>
    </source>
</evidence>
<evidence type="ECO:0000259" key="3">
    <source>
        <dbReference type="PROSITE" id="PS51898"/>
    </source>
</evidence>
<dbReference type="SUPFAM" id="SSF56349">
    <property type="entry name" value="DNA breaking-rejoining enzymes"/>
    <property type="match status" value="1"/>
</dbReference>
<feature type="domain" description="Tyr recombinase" evidence="3">
    <location>
        <begin position="245"/>
        <end position="432"/>
    </location>
</feature>
<dbReference type="GO" id="GO:0003677">
    <property type="term" value="F:DNA binding"/>
    <property type="evidence" value="ECO:0007669"/>
    <property type="project" value="InterPro"/>
</dbReference>
<dbReference type="Pfam" id="PF00589">
    <property type="entry name" value="Phage_integrase"/>
    <property type="match status" value="1"/>
</dbReference>
<dbReference type="Proteomes" id="UP000782901">
    <property type="component" value="Unassembled WGS sequence"/>
</dbReference>
<keyword evidence="2" id="KW-0175">Coiled coil</keyword>
<organism evidence="4 5">
    <name type="scientific">Bacteroides thetaiotaomicron</name>
    <dbReference type="NCBI Taxonomy" id="818"/>
    <lineage>
        <taxon>Bacteria</taxon>
        <taxon>Pseudomonadati</taxon>
        <taxon>Bacteroidota</taxon>
        <taxon>Bacteroidia</taxon>
        <taxon>Bacteroidales</taxon>
        <taxon>Bacteroidaceae</taxon>
        <taxon>Bacteroides</taxon>
    </lineage>
</organism>
<dbReference type="PROSITE" id="PS51898">
    <property type="entry name" value="TYR_RECOMBINASE"/>
    <property type="match status" value="1"/>
</dbReference>
<reference evidence="4" key="1">
    <citation type="submission" date="2021-02" db="EMBL/GenBank/DDBJ databases">
        <title>Infant gut strain persistence is associated with maternal origin, phylogeny, and functional potential including surface adhesion and iron acquisition.</title>
        <authorList>
            <person name="Lou Y.C."/>
        </authorList>
    </citation>
    <scope>NUCLEOTIDE SEQUENCE</scope>
    <source>
        <strain evidence="4">L3_082_243G1_dasL3_082_243G1_maxbin2.maxbin.015s ta_sub</strain>
    </source>
</reference>
<gene>
    <name evidence="4" type="ORF">KHY35_12640</name>
</gene>
<keyword evidence="1" id="KW-0233">DNA recombination</keyword>